<evidence type="ECO:0000256" key="2">
    <source>
        <dbReference type="SAM" id="SignalP"/>
    </source>
</evidence>
<organism evidence="3 4">
    <name type="scientific">Phocaeicola massiliensis B84634 = Timone 84634 = DSM 17679 = JCM 13223</name>
    <dbReference type="NCBI Taxonomy" id="1121098"/>
    <lineage>
        <taxon>Bacteria</taxon>
        <taxon>Pseudomonadati</taxon>
        <taxon>Bacteroidota</taxon>
        <taxon>Bacteroidia</taxon>
        <taxon>Bacteroidales</taxon>
        <taxon>Bacteroidaceae</taxon>
        <taxon>Phocaeicola</taxon>
    </lineage>
</organism>
<keyword evidence="4" id="KW-1185">Reference proteome</keyword>
<keyword evidence="2" id="KW-0732">Signal</keyword>
<protein>
    <recommendedName>
        <fullName evidence="5">Carboxypeptidase regulatory-like domain-containing protein</fullName>
    </recommendedName>
</protein>
<evidence type="ECO:0000313" key="4">
    <source>
        <dbReference type="Proteomes" id="UP000017831"/>
    </source>
</evidence>
<dbReference type="PATRIC" id="fig|1121098.3.peg.2094"/>
<dbReference type="eggNOG" id="ENOG5031KDI">
    <property type="taxonomic scope" value="Bacteria"/>
</dbReference>
<dbReference type="OrthoDB" id="1028443at2"/>
<evidence type="ECO:0008006" key="5">
    <source>
        <dbReference type="Google" id="ProtNLM"/>
    </source>
</evidence>
<dbReference type="Proteomes" id="UP000017831">
    <property type="component" value="Unassembled WGS sequence"/>
</dbReference>
<evidence type="ECO:0000313" key="3">
    <source>
        <dbReference type="EMBL" id="EOA54668.1"/>
    </source>
</evidence>
<sequence length="398" mass="41987">MYNFVRRGAYMLLIAGLTMGVAGCSDDDPDYDHVTPPVVEVASNTLTGVITSLNGEGISGAKVSLGEGNSATTDANGVYLFKDVKAGTYQLKAEAEGKLSHTGTLTVADVKKTQNLVWNAALASDVKKEVSVSADAPSEGKVETETLKGNEEAKVEVKAEIAAGAVDTDADVKVIISPLYKEEDVVARAARATDETMLVGAVLSCNKEGVSLKKAIELSFELDTELAGKVEVKQYKNGEWVKADSRVEDSHVIVAASEFASYGLFLGVEFSEKKSTKAVEFEQSKWDNLYGSKDMSVGEAAYTYKAGTEISTEGNADKLTALLIEELAQRFGATATTLNGSYPINVTLPVGTMLEISGVQEEWGVSASALGKSASGTRHGNVSIEVATSNREHTGGGE</sequence>
<dbReference type="AlphaFoldDB" id="U6RHI9"/>
<accession>U6RHI9</accession>
<dbReference type="GeneID" id="60061987"/>
<dbReference type="Gene3D" id="2.60.40.1120">
    <property type="entry name" value="Carboxypeptidase-like, regulatory domain"/>
    <property type="match status" value="1"/>
</dbReference>
<reference evidence="3 4" key="1">
    <citation type="submission" date="2013-04" db="EMBL/GenBank/DDBJ databases">
        <title>The Genome Sequence of Bacteroides massiliensis DSM 17679.</title>
        <authorList>
            <consortium name="The Broad Institute Genomics Platform"/>
            <person name="Earl A."/>
            <person name="Ward D."/>
            <person name="Feldgarden M."/>
            <person name="Gevers D."/>
            <person name="Martens E."/>
            <person name="Fenner L."/>
            <person name="Roux V."/>
            <person name="Mallet M.N."/>
            <person name="Raoult D."/>
            <person name="Walker B."/>
            <person name="Young S."/>
            <person name="Zeng Q."/>
            <person name="Gargeya S."/>
            <person name="Fitzgerald M."/>
            <person name="Haas B."/>
            <person name="Abouelleil A."/>
            <person name="Allen A.W."/>
            <person name="Alvarado L."/>
            <person name="Arachchi H.M."/>
            <person name="Berlin A.M."/>
            <person name="Chapman S.B."/>
            <person name="Gainer-Dewar J."/>
            <person name="Goldberg J."/>
            <person name="Griggs A."/>
            <person name="Gujja S."/>
            <person name="Hansen M."/>
            <person name="Howarth C."/>
            <person name="Imamovic A."/>
            <person name="Ireland A."/>
            <person name="Larimer J."/>
            <person name="McCowan C."/>
            <person name="Murphy C."/>
            <person name="Pearson M."/>
            <person name="Poon T.W."/>
            <person name="Priest M."/>
            <person name="Roberts A."/>
            <person name="Saif S."/>
            <person name="Shea T."/>
            <person name="Sisk P."/>
            <person name="Sykes S."/>
            <person name="Wortman J."/>
            <person name="Nusbaum C."/>
            <person name="Birren B."/>
        </authorList>
    </citation>
    <scope>NUCLEOTIDE SEQUENCE [LARGE SCALE GENOMIC DNA]</scope>
    <source>
        <strain evidence="4">B84634 / Timone 84634 / DSM 17679 / JCM 13223</strain>
    </source>
</reference>
<dbReference type="InterPro" id="IPR013784">
    <property type="entry name" value="Carb-bd-like_fold"/>
</dbReference>
<feature type="region of interest" description="Disordered" evidence="1">
    <location>
        <begin position="374"/>
        <end position="398"/>
    </location>
</feature>
<proteinExistence type="predicted"/>
<feature type="chain" id="PRO_5004678228" description="Carboxypeptidase regulatory-like domain-containing protein" evidence="2">
    <location>
        <begin position="25"/>
        <end position="398"/>
    </location>
</feature>
<comment type="caution">
    <text evidence="3">The sequence shown here is derived from an EMBL/GenBank/DDBJ whole genome shotgun (WGS) entry which is preliminary data.</text>
</comment>
<name>U6RHI9_9BACT</name>
<dbReference type="RefSeq" id="WP_005940527.1">
    <property type="nucleotide sequence ID" value="NZ_KB890342.1"/>
</dbReference>
<dbReference type="STRING" id="1121098.HMPREF1534_02061"/>
<dbReference type="HOGENOM" id="CLU_692342_0_0_10"/>
<dbReference type="SUPFAM" id="SSF49452">
    <property type="entry name" value="Starch-binding domain-like"/>
    <property type="match status" value="1"/>
</dbReference>
<dbReference type="PROSITE" id="PS51257">
    <property type="entry name" value="PROKAR_LIPOPROTEIN"/>
    <property type="match status" value="1"/>
</dbReference>
<feature type="signal peptide" evidence="2">
    <location>
        <begin position="1"/>
        <end position="24"/>
    </location>
</feature>
<gene>
    <name evidence="3" type="ORF">HMPREF1534_02061</name>
</gene>
<dbReference type="EMBL" id="AQHY01000025">
    <property type="protein sequence ID" value="EOA54668.1"/>
    <property type="molecule type" value="Genomic_DNA"/>
</dbReference>
<evidence type="ECO:0000256" key="1">
    <source>
        <dbReference type="SAM" id="MobiDB-lite"/>
    </source>
</evidence>
<dbReference type="GO" id="GO:0030246">
    <property type="term" value="F:carbohydrate binding"/>
    <property type="evidence" value="ECO:0007669"/>
    <property type="project" value="InterPro"/>
</dbReference>
<dbReference type="Pfam" id="PF13620">
    <property type="entry name" value="CarboxypepD_reg"/>
    <property type="match status" value="1"/>
</dbReference>